<dbReference type="SUPFAM" id="SSF53223">
    <property type="entry name" value="Aminoacid dehydrogenase-like, N-terminal domain"/>
    <property type="match status" value="1"/>
</dbReference>
<dbReference type="GO" id="GO:0004477">
    <property type="term" value="F:methenyltetrahydrofolate cyclohydrolase activity"/>
    <property type="evidence" value="ECO:0007669"/>
    <property type="project" value="TreeGrafter"/>
</dbReference>
<dbReference type="PANTHER" id="PTHR48099:SF5">
    <property type="entry name" value="C-1-TETRAHYDROFOLATE SYNTHASE, CYTOPLASMIC"/>
    <property type="match status" value="1"/>
</dbReference>
<evidence type="ECO:0000259" key="10">
    <source>
        <dbReference type="Pfam" id="PF02882"/>
    </source>
</evidence>
<dbReference type="Pfam" id="PF02882">
    <property type="entry name" value="THF_DHG_CYH_C"/>
    <property type="match status" value="1"/>
</dbReference>
<evidence type="ECO:0000313" key="11">
    <source>
        <dbReference type="EMBL" id="OGD79370.1"/>
    </source>
</evidence>
<dbReference type="InterPro" id="IPR000672">
    <property type="entry name" value="THF_DH/CycHdrlase"/>
</dbReference>
<keyword evidence="2" id="KW-0554">One-carbon metabolism</keyword>
<dbReference type="Pfam" id="PF00763">
    <property type="entry name" value="THF_DHG_CYH"/>
    <property type="match status" value="1"/>
</dbReference>
<keyword evidence="8" id="KW-0511">Multifunctional enzyme</keyword>
<dbReference type="GO" id="GO:0035999">
    <property type="term" value="P:tetrahydrofolate interconversion"/>
    <property type="evidence" value="ECO:0007669"/>
    <property type="project" value="TreeGrafter"/>
</dbReference>
<organism evidence="11 12">
    <name type="scientific">Candidatus Collierbacteria bacterium RIFOXYB1_FULL_49_13</name>
    <dbReference type="NCBI Taxonomy" id="1817728"/>
    <lineage>
        <taxon>Bacteria</taxon>
        <taxon>Candidatus Collieribacteriota</taxon>
    </lineage>
</organism>
<dbReference type="GO" id="GO:0005829">
    <property type="term" value="C:cytosol"/>
    <property type="evidence" value="ECO:0007669"/>
    <property type="project" value="TreeGrafter"/>
</dbReference>
<dbReference type="GO" id="GO:0006164">
    <property type="term" value="P:purine nucleotide biosynthetic process"/>
    <property type="evidence" value="ECO:0007669"/>
    <property type="project" value="UniProtKB-KW"/>
</dbReference>
<sequence length="264" mass="28512">MVFDGKVFAAKIEEELKHELVLMKKKPKLVILRDEKSEASRVYVGKKKEMGERIGIEMGLIEDTASALRASPPNLGGDCDGVMVQLPLEGKNKEETEKLLRRIPLEKDVDCVNPDNLLAIERGEETYLPATVVAVEKIMGQALIETEVDLDTVKIAVVGSEGMVGKPLVARLKRFGYEVGEFDLGSDLSKLVDFNLIISAVGKAGVISGEMISEGSILIDVGFPKADFSGSALLKAQWYTPVPGGVGPVTVVCLMENVVKAAQN</sequence>
<evidence type="ECO:0000256" key="8">
    <source>
        <dbReference type="ARBA" id="ARBA00023268"/>
    </source>
</evidence>
<keyword evidence="5" id="KW-0521">NADP</keyword>
<gene>
    <name evidence="11" type="ORF">A2368_01345</name>
</gene>
<feature type="domain" description="Tetrahydrofolate dehydrogenase/cyclohydrolase catalytic" evidence="9">
    <location>
        <begin position="4"/>
        <end position="110"/>
    </location>
</feature>
<dbReference type="PANTHER" id="PTHR48099">
    <property type="entry name" value="C-1-TETRAHYDROFOLATE SYNTHASE, CYTOPLASMIC-RELATED"/>
    <property type="match status" value="1"/>
</dbReference>
<keyword evidence="4" id="KW-0378">Hydrolase</keyword>
<evidence type="ECO:0000256" key="2">
    <source>
        <dbReference type="ARBA" id="ARBA00022563"/>
    </source>
</evidence>
<keyword evidence="6" id="KW-0560">Oxidoreductase</keyword>
<evidence type="ECO:0000256" key="5">
    <source>
        <dbReference type="ARBA" id="ARBA00022857"/>
    </source>
</evidence>
<evidence type="ECO:0000259" key="9">
    <source>
        <dbReference type="Pfam" id="PF00763"/>
    </source>
</evidence>
<dbReference type="GO" id="GO:0004488">
    <property type="term" value="F:methylenetetrahydrofolate dehydrogenase (NADP+) activity"/>
    <property type="evidence" value="ECO:0007669"/>
    <property type="project" value="InterPro"/>
</dbReference>
<evidence type="ECO:0000256" key="7">
    <source>
        <dbReference type="ARBA" id="ARBA00023167"/>
    </source>
</evidence>
<proteinExistence type="predicted"/>
<evidence type="ECO:0008006" key="13">
    <source>
        <dbReference type="Google" id="ProtNLM"/>
    </source>
</evidence>
<evidence type="ECO:0000256" key="6">
    <source>
        <dbReference type="ARBA" id="ARBA00023002"/>
    </source>
</evidence>
<dbReference type="InterPro" id="IPR046346">
    <property type="entry name" value="Aminoacid_DH-like_N_sf"/>
</dbReference>
<dbReference type="InterPro" id="IPR020630">
    <property type="entry name" value="THF_DH/CycHdrlase_cat_dom"/>
</dbReference>
<protein>
    <recommendedName>
        <fullName evidence="13">Methenyltetrahydrofolate cyclohydrolase</fullName>
    </recommendedName>
</protein>
<evidence type="ECO:0000256" key="4">
    <source>
        <dbReference type="ARBA" id="ARBA00022801"/>
    </source>
</evidence>
<evidence type="ECO:0000256" key="1">
    <source>
        <dbReference type="ARBA" id="ARBA00004777"/>
    </source>
</evidence>
<dbReference type="Proteomes" id="UP000176682">
    <property type="component" value="Unassembled WGS sequence"/>
</dbReference>
<dbReference type="GO" id="GO:0009086">
    <property type="term" value="P:methionine biosynthetic process"/>
    <property type="evidence" value="ECO:0007669"/>
    <property type="project" value="UniProtKB-KW"/>
</dbReference>
<comment type="caution">
    <text evidence="11">The sequence shown here is derived from an EMBL/GenBank/DDBJ whole genome shotgun (WGS) entry which is preliminary data.</text>
</comment>
<dbReference type="SUPFAM" id="SSF51735">
    <property type="entry name" value="NAD(P)-binding Rossmann-fold domains"/>
    <property type="match status" value="1"/>
</dbReference>
<comment type="pathway">
    <text evidence="1">One-carbon metabolism; tetrahydrofolate interconversion.</text>
</comment>
<keyword evidence="3" id="KW-0658">Purine biosynthesis</keyword>
<dbReference type="Gene3D" id="3.40.50.720">
    <property type="entry name" value="NAD(P)-binding Rossmann-like Domain"/>
    <property type="match status" value="1"/>
</dbReference>
<evidence type="ECO:0000256" key="3">
    <source>
        <dbReference type="ARBA" id="ARBA00022755"/>
    </source>
</evidence>
<accession>A0A1F5FIH6</accession>
<dbReference type="InterPro" id="IPR036291">
    <property type="entry name" value="NAD(P)-bd_dom_sf"/>
</dbReference>
<dbReference type="PRINTS" id="PR00085">
    <property type="entry name" value="THFDHDRGNASE"/>
</dbReference>
<dbReference type="Gene3D" id="3.40.50.10860">
    <property type="entry name" value="Leucine Dehydrogenase, chain A, domain 1"/>
    <property type="match status" value="1"/>
</dbReference>
<reference evidence="11 12" key="1">
    <citation type="journal article" date="2016" name="Nat. Commun.">
        <title>Thousands of microbial genomes shed light on interconnected biogeochemical processes in an aquifer system.</title>
        <authorList>
            <person name="Anantharaman K."/>
            <person name="Brown C.T."/>
            <person name="Hug L.A."/>
            <person name="Sharon I."/>
            <person name="Castelle C.J."/>
            <person name="Probst A.J."/>
            <person name="Thomas B.C."/>
            <person name="Singh A."/>
            <person name="Wilkins M.J."/>
            <person name="Karaoz U."/>
            <person name="Brodie E.L."/>
            <person name="Williams K.H."/>
            <person name="Hubbard S.S."/>
            <person name="Banfield J.F."/>
        </authorList>
    </citation>
    <scope>NUCLEOTIDE SEQUENCE [LARGE SCALE GENOMIC DNA]</scope>
</reference>
<evidence type="ECO:0000313" key="12">
    <source>
        <dbReference type="Proteomes" id="UP000176682"/>
    </source>
</evidence>
<keyword evidence="7" id="KW-0028">Amino-acid biosynthesis</keyword>
<name>A0A1F5FIH6_9BACT</name>
<dbReference type="InterPro" id="IPR020631">
    <property type="entry name" value="THF_DH/CycHdrlase_NAD-bd_dom"/>
</dbReference>
<feature type="domain" description="Tetrahydrofolate dehydrogenase/cyclohydrolase NAD(P)-binding" evidence="10">
    <location>
        <begin position="142"/>
        <end position="263"/>
    </location>
</feature>
<dbReference type="AlphaFoldDB" id="A0A1F5FIH6"/>
<keyword evidence="7" id="KW-0486">Methionine biosynthesis</keyword>
<dbReference type="EMBL" id="MFAM01000023">
    <property type="protein sequence ID" value="OGD79370.1"/>
    <property type="molecule type" value="Genomic_DNA"/>
</dbReference>